<accession>A0A166HQM2</accession>
<gene>
    <name evidence="2" type="ORF">FIBSPDRAFT_955672</name>
</gene>
<dbReference type="Proteomes" id="UP000076532">
    <property type="component" value="Unassembled WGS sequence"/>
</dbReference>
<dbReference type="AlphaFoldDB" id="A0A166HQM2"/>
<dbReference type="EMBL" id="KV417566">
    <property type="protein sequence ID" value="KZP19128.1"/>
    <property type="molecule type" value="Genomic_DNA"/>
</dbReference>
<protein>
    <submittedName>
        <fullName evidence="2">Uncharacterized protein</fullName>
    </submittedName>
</protein>
<evidence type="ECO:0000256" key="1">
    <source>
        <dbReference type="SAM" id="MobiDB-lite"/>
    </source>
</evidence>
<feature type="region of interest" description="Disordered" evidence="1">
    <location>
        <begin position="105"/>
        <end position="136"/>
    </location>
</feature>
<evidence type="ECO:0000313" key="3">
    <source>
        <dbReference type="Proteomes" id="UP000076532"/>
    </source>
</evidence>
<feature type="region of interest" description="Disordered" evidence="1">
    <location>
        <begin position="15"/>
        <end position="69"/>
    </location>
</feature>
<reference evidence="2 3" key="1">
    <citation type="journal article" date="2016" name="Mol. Biol. Evol.">
        <title>Comparative Genomics of Early-Diverging Mushroom-Forming Fungi Provides Insights into the Origins of Lignocellulose Decay Capabilities.</title>
        <authorList>
            <person name="Nagy L.G."/>
            <person name="Riley R."/>
            <person name="Tritt A."/>
            <person name="Adam C."/>
            <person name="Daum C."/>
            <person name="Floudas D."/>
            <person name="Sun H."/>
            <person name="Yadav J.S."/>
            <person name="Pangilinan J."/>
            <person name="Larsson K.H."/>
            <person name="Matsuura K."/>
            <person name="Barry K."/>
            <person name="Labutti K."/>
            <person name="Kuo R."/>
            <person name="Ohm R.A."/>
            <person name="Bhattacharya S.S."/>
            <person name="Shirouzu T."/>
            <person name="Yoshinaga Y."/>
            <person name="Martin F.M."/>
            <person name="Grigoriev I.V."/>
            <person name="Hibbett D.S."/>
        </authorList>
    </citation>
    <scope>NUCLEOTIDE SEQUENCE [LARGE SCALE GENOMIC DNA]</scope>
    <source>
        <strain evidence="2 3">CBS 109695</strain>
    </source>
</reference>
<keyword evidence="3" id="KW-1185">Reference proteome</keyword>
<evidence type="ECO:0000313" key="2">
    <source>
        <dbReference type="EMBL" id="KZP19128.1"/>
    </source>
</evidence>
<proteinExistence type="predicted"/>
<sequence length="218" mass="23232">MPAPVVLHLAPNFHPPRLARIHPEPASRLTPSRPRVQRPERPSSIHARPLAQLSRAPSHPCSPRAPSSPSLRACIGHHALPASTRAPSCPALACAQPSVPQARPVSAASPLAQPSTRPPLRPHQPSIAPSFPTRISPPREPAIYARTQAHLQMPASALAASVPLRALRSWCTLGSLPCRAPDHLPLLQPACCPADTSLRSASLRRCPAQLFPQSGEIT</sequence>
<name>A0A166HQM2_9AGAM</name>
<organism evidence="2 3">
    <name type="scientific">Athelia psychrophila</name>
    <dbReference type="NCBI Taxonomy" id="1759441"/>
    <lineage>
        <taxon>Eukaryota</taxon>
        <taxon>Fungi</taxon>
        <taxon>Dikarya</taxon>
        <taxon>Basidiomycota</taxon>
        <taxon>Agaricomycotina</taxon>
        <taxon>Agaricomycetes</taxon>
        <taxon>Agaricomycetidae</taxon>
        <taxon>Atheliales</taxon>
        <taxon>Atheliaceae</taxon>
        <taxon>Athelia</taxon>
    </lineage>
</organism>
<feature type="compositionally biased region" description="Low complexity" evidence="1">
    <location>
        <begin position="54"/>
        <end position="69"/>
    </location>
</feature>